<evidence type="ECO:0000313" key="2">
    <source>
        <dbReference type="EMBL" id="CAD8057338.1"/>
    </source>
</evidence>
<comment type="caution">
    <text evidence="2">The sequence shown here is derived from an EMBL/GenBank/DDBJ whole genome shotgun (WGS) entry which is preliminary data.</text>
</comment>
<evidence type="ECO:0000256" key="1">
    <source>
        <dbReference type="SAM" id="Phobius"/>
    </source>
</evidence>
<name>A0A8S1KQ16_9CILI</name>
<dbReference type="EMBL" id="CAJJDN010000011">
    <property type="protein sequence ID" value="CAD8057338.1"/>
    <property type="molecule type" value="Genomic_DNA"/>
</dbReference>
<sequence length="232" mass="28483">MTNKFHFLFKNLQLLKIPIQKITLYHQELQNHRILHDYNRHKYYLIEQKSLDIFQYTFHLIIVYILKYNLNKNNPFHILNNKGGNAHCSQVYISNTTQNHQIYIQIIISTQNCLLLKKQNCLNLRIDLHTITKPQQINNHLIVYLVHCIDISYQQYIMFHYDKLTKNKYYLNIRIYLNLLGFGCTYKYIFILLMDIQNMQYQQLYLFLHYIEKFQNREVFFYFNQSNILDHK</sequence>
<evidence type="ECO:0000313" key="3">
    <source>
        <dbReference type="Proteomes" id="UP000692954"/>
    </source>
</evidence>
<gene>
    <name evidence="2" type="ORF">PSON_ATCC_30995.1.T0110159</name>
</gene>
<keyword evidence="3" id="KW-1185">Reference proteome</keyword>
<proteinExistence type="predicted"/>
<accession>A0A8S1KQ16</accession>
<keyword evidence="1" id="KW-0812">Transmembrane</keyword>
<reference evidence="2" key="1">
    <citation type="submission" date="2021-01" db="EMBL/GenBank/DDBJ databases">
        <authorList>
            <consortium name="Genoscope - CEA"/>
            <person name="William W."/>
        </authorList>
    </citation>
    <scope>NUCLEOTIDE SEQUENCE</scope>
</reference>
<dbReference type="AlphaFoldDB" id="A0A8S1KQ16"/>
<organism evidence="2 3">
    <name type="scientific">Paramecium sonneborni</name>
    <dbReference type="NCBI Taxonomy" id="65129"/>
    <lineage>
        <taxon>Eukaryota</taxon>
        <taxon>Sar</taxon>
        <taxon>Alveolata</taxon>
        <taxon>Ciliophora</taxon>
        <taxon>Intramacronucleata</taxon>
        <taxon>Oligohymenophorea</taxon>
        <taxon>Peniculida</taxon>
        <taxon>Parameciidae</taxon>
        <taxon>Paramecium</taxon>
    </lineage>
</organism>
<feature type="transmembrane region" description="Helical" evidence="1">
    <location>
        <begin position="173"/>
        <end position="194"/>
    </location>
</feature>
<protein>
    <recommendedName>
        <fullName evidence="4">Transmembrane protein</fullName>
    </recommendedName>
</protein>
<keyword evidence="1" id="KW-1133">Transmembrane helix</keyword>
<keyword evidence="1" id="KW-0472">Membrane</keyword>
<dbReference type="Proteomes" id="UP000692954">
    <property type="component" value="Unassembled WGS sequence"/>
</dbReference>
<evidence type="ECO:0008006" key="4">
    <source>
        <dbReference type="Google" id="ProtNLM"/>
    </source>
</evidence>